<evidence type="ECO:0000256" key="3">
    <source>
        <dbReference type="SAM" id="MobiDB-lite"/>
    </source>
</evidence>
<evidence type="ECO:0000313" key="6">
    <source>
        <dbReference type="EMBL" id="CAD8331690.1"/>
    </source>
</evidence>
<organism evidence="6">
    <name type="scientific">Craspedostauros australis</name>
    <dbReference type="NCBI Taxonomy" id="1486917"/>
    <lineage>
        <taxon>Eukaryota</taxon>
        <taxon>Sar</taxon>
        <taxon>Stramenopiles</taxon>
        <taxon>Ochrophyta</taxon>
        <taxon>Bacillariophyta</taxon>
        <taxon>Bacillariophyceae</taxon>
        <taxon>Bacillariophycidae</taxon>
        <taxon>Naviculales</taxon>
        <taxon>Naviculaceae</taxon>
        <taxon>Craspedostauros</taxon>
    </lineage>
</organism>
<protein>
    <recommendedName>
        <fullName evidence="5">Plastid lipid-associated protein/fibrillin conserved domain-containing protein</fullName>
    </recommendedName>
</protein>
<gene>
    <name evidence="6" type="ORF">CAUS1442_LOCUS3789</name>
</gene>
<dbReference type="AlphaFoldDB" id="A0A7R9WRH3"/>
<comment type="subcellular location">
    <subcellularLocation>
        <location evidence="1">Plastid</location>
    </subcellularLocation>
</comment>
<dbReference type="GO" id="GO:0009536">
    <property type="term" value="C:plastid"/>
    <property type="evidence" value="ECO:0007669"/>
    <property type="project" value="UniProtKB-SubCell"/>
</dbReference>
<sequence length="376" mass="41082">MKLLTSCLLVTSTSAFQAPLPTKHHGRRGTFLQADIPFDVEPSDVSTSGSTAREDLLTTAQSLNDKYGLLIIDKNSKTTLNDAAKTLENETVPANTDVNMLIGEWDLVCSTAMLASDKQKSFGINVDDLPLINASPIADLRRNIKKSLDLQVQQVIKKTSDDDGVAIDRVDHVLQSTPLNLFRDVVVRNDDVPQQLRDSLSNVDLNPLKVGTTKAVLVHKAEVKSSDPQLDVQLNLQSVVLNVAGKSEQLDPNGADVLGLNIPLSEFLDGGSFKTTYMDETLRISRSKTGIVEQLRVFTRAPKEEESVDEVIEDEADAELIPLDDDDEVDVAAVEKGIATETAIPIDAVVEDKETTNETETESDEETDDDEGNRDK</sequence>
<evidence type="ECO:0000256" key="2">
    <source>
        <dbReference type="ARBA" id="ARBA00022640"/>
    </source>
</evidence>
<evidence type="ECO:0000256" key="4">
    <source>
        <dbReference type="SAM" id="SignalP"/>
    </source>
</evidence>
<dbReference type="Pfam" id="PF04755">
    <property type="entry name" value="PAP_fibrillin"/>
    <property type="match status" value="1"/>
</dbReference>
<reference evidence="6" key="1">
    <citation type="submission" date="2021-01" db="EMBL/GenBank/DDBJ databases">
        <authorList>
            <person name="Corre E."/>
            <person name="Pelletier E."/>
            <person name="Niang G."/>
            <person name="Scheremetjew M."/>
            <person name="Finn R."/>
            <person name="Kale V."/>
            <person name="Holt S."/>
            <person name="Cochrane G."/>
            <person name="Meng A."/>
            <person name="Brown T."/>
            <person name="Cohen L."/>
        </authorList>
    </citation>
    <scope>NUCLEOTIDE SEQUENCE</scope>
    <source>
        <strain evidence="6">CCMP3328</strain>
    </source>
</reference>
<keyword evidence="2" id="KW-0934">Plastid</keyword>
<evidence type="ECO:0000259" key="5">
    <source>
        <dbReference type="Pfam" id="PF04755"/>
    </source>
</evidence>
<evidence type="ECO:0000256" key="1">
    <source>
        <dbReference type="ARBA" id="ARBA00004474"/>
    </source>
</evidence>
<accession>A0A7R9WRH3</accession>
<name>A0A7R9WRH3_9STRA</name>
<feature type="signal peptide" evidence="4">
    <location>
        <begin position="1"/>
        <end position="15"/>
    </location>
</feature>
<feature type="domain" description="Plastid lipid-associated protein/fibrillin conserved" evidence="5">
    <location>
        <begin position="224"/>
        <end position="290"/>
    </location>
</feature>
<proteinExistence type="predicted"/>
<keyword evidence="4" id="KW-0732">Signal</keyword>
<dbReference type="InterPro" id="IPR006843">
    <property type="entry name" value="PAP/fibrillin_dom"/>
</dbReference>
<feature type="compositionally biased region" description="Acidic residues" evidence="3">
    <location>
        <begin position="357"/>
        <end position="376"/>
    </location>
</feature>
<dbReference type="EMBL" id="HBEF01006138">
    <property type="protein sequence ID" value="CAD8331690.1"/>
    <property type="molecule type" value="Transcribed_RNA"/>
</dbReference>
<feature type="region of interest" description="Disordered" evidence="3">
    <location>
        <begin position="343"/>
        <end position="376"/>
    </location>
</feature>
<feature type="chain" id="PRO_5030849836" description="Plastid lipid-associated protein/fibrillin conserved domain-containing protein" evidence="4">
    <location>
        <begin position="16"/>
        <end position="376"/>
    </location>
</feature>